<accession>A0ABU6SBY1</accession>
<keyword evidence="1" id="KW-0805">Transcription regulation</keyword>
<gene>
    <name evidence="6" type="ORF">PIB30_032878</name>
</gene>
<dbReference type="Proteomes" id="UP001341840">
    <property type="component" value="Unassembled WGS sequence"/>
</dbReference>
<comment type="caution">
    <text evidence="6">The sequence shown here is derived from an EMBL/GenBank/DDBJ whole genome shotgun (WGS) entry which is preliminary data.</text>
</comment>
<sequence length="293" mass="33403">MGDNNNVNLPPGFRFYPTDEELVVHFLHRKAALLPCHPDVIPDLDLYPYDPWQLDGIALGEGKQWYYYSRRTQNRVTENGYWKATGMEEPVITSSSNKRVGIKKFFVFHLGDEATSAIKTNWIMQEYCLSDFSTSSSSSRSSKRKSQSKTDYSKWVICRVYERNGDDDDDGTELSCLDEVFLSLDDLDEISLPQIKLEDDARFGNAVALKKRLSSLCSQKAADGESHDDPRASFKKLFLRALKSTPGSQKPGARAPWIFELPNAKRWLLLFESRSTWSKNFTKSTLIGSLWVS</sequence>
<dbReference type="SUPFAM" id="SSF101941">
    <property type="entry name" value="NAC domain"/>
    <property type="match status" value="1"/>
</dbReference>
<dbReference type="PROSITE" id="PS51005">
    <property type="entry name" value="NAC"/>
    <property type="match status" value="1"/>
</dbReference>
<reference evidence="6 7" key="1">
    <citation type="journal article" date="2023" name="Plants (Basel)">
        <title>Bridging the Gap: Combining Genomics and Transcriptomics Approaches to Understand Stylosanthes scabra, an Orphan Legume from the Brazilian Caatinga.</title>
        <authorList>
            <person name="Ferreira-Neto J.R.C."/>
            <person name="da Silva M.D."/>
            <person name="Binneck E."/>
            <person name="de Melo N.F."/>
            <person name="da Silva R.H."/>
            <person name="de Melo A.L.T.M."/>
            <person name="Pandolfi V."/>
            <person name="Bustamante F.O."/>
            <person name="Brasileiro-Vidal A.C."/>
            <person name="Benko-Iseppon A.M."/>
        </authorList>
    </citation>
    <scope>NUCLEOTIDE SEQUENCE [LARGE SCALE GENOMIC DNA]</scope>
    <source>
        <tissue evidence="6">Leaves</tissue>
    </source>
</reference>
<keyword evidence="4" id="KW-0539">Nucleus</keyword>
<dbReference type="InterPro" id="IPR036093">
    <property type="entry name" value="NAC_dom_sf"/>
</dbReference>
<name>A0ABU6SBY1_9FABA</name>
<evidence type="ECO:0000259" key="5">
    <source>
        <dbReference type="PROSITE" id="PS51005"/>
    </source>
</evidence>
<dbReference type="EMBL" id="JASCZI010060561">
    <property type="protein sequence ID" value="MED6133945.1"/>
    <property type="molecule type" value="Genomic_DNA"/>
</dbReference>
<dbReference type="PANTHER" id="PTHR31719:SF134">
    <property type="entry name" value="NAC DOMAIN-CONTAINING PROTEIN 104"/>
    <property type="match status" value="1"/>
</dbReference>
<evidence type="ECO:0000256" key="1">
    <source>
        <dbReference type="ARBA" id="ARBA00023015"/>
    </source>
</evidence>
<protein>
    <recommendedName>
        <fullName evidence="5">NAC domain-containing protein</fullName>
    </recommendedName>
</protein>
<dbReference type="Gene3D" id="2.170.150.80">
    <property type="entry name" value="NAC domain"/>
    <property type="match status" value="1"/>
</dbReference>
<dbReference type="Pfam" id="PF02365">
    <property type="entry name" value="NAM"/>
    <property type="match status" value="1"/>
</dbReference>
<keyword evidence="2" id="KW-0238">DNA-binding</keyword>
<organism evidence="6 7">
    <name type="scientific">Stylosanthes scabra</name>
    <dbReference type="NCBI Taxonomy" id="79078"/>
    <lineage>
        <taxon>Eukaryota</taxon>
        <taxon>Viridiplantae</taxon>
        <taxon>Streptophyta</taxon>
        <taxon>Embryophyta</taxon>
        <taxon>Tracheophyta</taxon>
        <taxon>Spermatophyta</taxon>
        <taxon>Magnoliopsida</taxon>
        <taxon>eudicotyledons</taxon>
        <taxon>Gunneridae</taxon>
        <taxon>Pentapetalae</taxon>
        <taxon>rosids</taxon>
        <taxon>fabids</taxon>
        <taxon>Fabales</taxon>
        <taxon>Fabaceae</taxon>
        <taxon>Papilionoideae</taxon>
        <taxon>50 kb inversion clade</taxon>
        <taxon>dalbergioids sensu lato</taxon>
        <taxon>Dalbergieae</taxon>
        <taxon>Pterocarpus clade</taxon>
        <taxon>Stylosanthes</taxon>
    </lineage>
</organism>
<dbReference type="PANTHER" id="PTHR31719">
    <property type="entry name" value="NAC TRANSCRIPTION FACTOR 56"/>
    <property type="match status" value="1"/>
</dbReference>
<proteinExistence type="predicted"/>
<evidence type="ECO:0000256" key="3">
    <source>
        <dbReference type="ARBA" id="ARBA00023163"/>
    </source>
</evidence>
<evidence type="ECO:0000256" key="4">
    <source>
        <dbReference type="ARBA" id="ARBA00023242"/>
    </source>
</evidence>
<evidence type="ECO:0000256" key="2">
    <source>
        <dbReference type="ARBA" id="ARBA00023125"/>
    </source>
</evidence>
<evidence type="ECO:0000313" key="7">
    <source>
        <dbReference type="Proteomes" id="UP001341840"/>
    </source>
</evidence>
<keyword evidence="3" id="KW-0804">Transcription</keyword>
<feature type="domain" description="NAC" evidence="5">
    <location>
        <begin position="9"/>
        <end position="163"/>
    </location>
</feature>
<dbReference type="InterPro" id="IPR003441">
    <property type="entry name" value="NAC-dom"/>
</dbReference>
<keyword evidence="7" id="KW-1185">Reference proteome</keyword>
<evidence type="ECO:0000313" key="6">
    <source>
        <dbReference type="EMBL" id="MED6133945.1"/>
    </source>
</evidence>